<accession>A0ACC3Z0G9</accession>
<gene>
    <name evidence="1" type="ORF">CTRU02_207295</name>
</gene>
<protein>
    <submittedName>
        <fullName evidence="1">Rip defective</fullName>
    </submittedName>
</protein>
<evidence type="ECO:0000313" key="1">
    <source>
        <dbReference type="EMBL" id="KAL0937564.1"/>
    </source>
</evidence>
<comment type="caution">
    <text evidence="1">The sequence shown here is derived from an EMBL/GenBank/DDBJ whole genome shotgun (WGS) entry which is preliminary data.</text>
</comment>
<dbReference type="Proteomes" id="UP000805649">
    <property type="component" value="Unassembled WGS sequence"/>
</dbReference>
<name>A0ACC3Z0G9_COLTU</name>
<proteinExistence type="predicted"/>
<dbReference type="EMBL" id="VUJX02000004">
    <property type="protein sequence ID" value="KAL0937564.1"/>
    <property type="molecule type" value="Genomic_DNA"/>
</dbReference>
<organism evidence="1 2">
    <name type="scientific">Colletotrichum truncatum</name>
    <name type="common">Anthracnose fungus</name>
    <name type="synonym">Colletotrichum capsici</name>
    <dbReference type="NCBI Taxonomy" id="5467"/>
    <lineage>
        <taxon>Eukaryota</taxon>
        <taxon>Fungi</taxon>
        <taxon>Dikarya</taxon>
        <taxon>Ascomycota</taxon>
        <taxon>Pezizomycotina</taxon>
        <taxon>Sordariomycetes</taxon>
        <taxon>Hypocreomycetidae</taxon>
        <taxon>Glomerellales</taxon>
        <taxon>Glomerellaceae</taxon>
        <taxon>Colletotrichum</taxon>
        <taxon>Colletotrichum truncatum species complex</taxon>
    </lineage>
</organism>
<keyword evidence="2" id="KW-1185">Reference proteome</keyword>
<reference evidence="1 2" key="1">
    <citation type="journal article" date="2020" name="Phytopathology">
        <title>Genome Sequence Resources of Colletotrichum truncatum, C. plurivorum, C. musicola, and C. sojae: Four Species Pathogenic to Soybean (Glycine max).</title>
        <authorList>
            <person name="Rogerio F."/>
            <person name="Boufleur T.R."/>
            <person name="Ciampi-Guillardi M."/>
            <person name="Sukno S.A."/>
            <person name="Thon M.R."/>
            <person name="Massola Junior N.S."/>
            <person name="Baroncelli R."/>
        </authorList>
    </citation>
    <scope>NUCLEOTIDE SEQUENCE [LARGE SCALE GENOMIC DNA]</scope>
    <source>
        <strain evidence="1 2">CMES1059</strain>
    </source>
</reference>
<sequence>MGDLYAGGSPQNAIDLEYDESIYSAADREVADLNRQIHNYRRQKRRSFTVASEWIDEARDEEIACRELADLIDLTVDDEPIFVRQSRKQHSLPGIQVPEKQYMKYERNGKLPIRVNKLYELKSTKLPNSNLCLGFILVTSITQDLHTRHVKVCGTPFYRSRALMGKLPRKLNEIYALYELEEDDSRPPEQQAQIEVSLTDLLKPRTLHLTNAPYPKHRYERSIFTSLKAIQEDGPLVCRWRYILYYRGSKEKLLRKPHHWTLERINANDVRHAYLLVEEDALRAEWRGETILGGSYTSMVPGSNNNNNNSEQKYTVVDAFSGAGGFSRGAERSRLHIKCAIDHWDKACNTYRLNFPTTELFQMSVDEFLLVHDDIPLRADILHLSPPCQTWSPAHTIPGKNDEANIAALFACRSLVEKVRPRIFTLEQTFGILQSCHDPFFSCLVGGFTELGYSVSWKIVHLQTWGLPQVRKRLIMIGACPGEQLPPFPSATHSEAGADGLSRYVTARQSLSRINGDLYNHEPEEPRDVLPNGSVICEPDKILPRCITCSGGQNFHWDLRPFTPREFACLQGFPTWHKFAGESCLKKQIGNAFPPCVVRLLCEHIKNWLLERDGLASSRMSRASRENQELILVSATPSPPPPVLPSRISGNSSENAIVVFEDEVQCEIKYDFDSDTEMGDVLDVPDSPRSATLSLGTPEPLPIGYFKQSAIVID</sequence>
<evidence type="ECO:0000313" key="2">
    <source>
        <dbReference type="Proteomes" id="UP000805649"/>
    </source>
</evidence>